<name>A0A0F9TP61_9ZZZZ</name>
<accession>A0A0F9TP61</accession>
<evidence type="ECO:0000313" key="1">
    <source>
        <dbReference type="EMBL" id="KKN43198.1"/>
    </source>
</evidence>
<proteinExistence type="predicted"/>
<sequence>MECPIKPLFEQVVEDGTAFIKSLRELRVQMDECTSCKYDSNCAIRKEFHVQINAAILEVCEEWGLM</sequence>
<dbReference type="AlphaFoldDB" id="A0A0F9TP61"/>
<dbReference type="EMBL" id="LAZR01001528">
    <property type="protein sequence ID" value="KKN43198.1"/>
    <property type="molecule type" value="Genomic_DNA"/>
</dbReference>
<organism evidence="1">
    <name type="scientific">marine sediment metagenome</name>
    <dbReference type="NCBI Taxonomy" id="412755"/>
    <lineage>
        <taxon>unclassified sequences</taxon>
        <taxon>metagenomes</taxon>
        <taxon>ecological metagenomes</taxon>
    </lineage>
</organism>
<protein>
    <submittedName>
        <fullName evidence="1">Uncharacterized protein</fullName>
    </submittedName>
</protein>
<gene>
    <name evidence="1" type="ORF">LCGC14_0705790</name>
</gene>
<comment type="caution">
    <text evidence="1">The sequence shown here is derived from an EMBL/GenBank/DDBJ whole genome shotgun (WGS) entry which is preliminary data.</text>
</comment>
<reference evidence="1" key="1">
    <citation type="journal article" date="2015" name="Nature">
        <title>Complex archaea that bridge the gap between prokaryotes and eukaryotes.</title>
        <authorList>
            <person name="Spang A."/>
            <person name="Saw J.H."/>
            <person name="Jorgensen S.L."/>
            <person name="Zaremba-Niedzwiedzka K."/>
            <person name="Martijn J."/>
            <person name="Lind A.E."/>
            <person name="van Eijk R."/>
            <person name="Schleper C."/>
            <person name="Guy L."/>
            <person name="Ettema T.J."/>
        </authorList>
    </citation>
    <scope>NUCLEOTIDE SEQUENCE</scope>
</reference>